<dbReference type="OrthoDB" id="9804786at2"/>
<evidence type="ECO:0000313" key="1">
    <source>
        <dbReference type="EMBL" id="RAU83193.1"/>
    </source>
</evidence>
<dbReference type="InterPro" id="IPR014746">
    <property type="entry name" value="Gln_synth/guanido_kin_cat_dom"/>
</dbReference>
<dbReference type="EMBL" id="QMDV01000002">
    <property type="protein sequence ID" value="RAU83193.1"/>
    <property type="molecule type" value="Genomic_DNA"/>
</dbReference>
<dbReference type="SUPFAM" id="SSF55931">
    <property type="entry name" value="Glutamine synthetase/guanido kinase"/>
    <property type="match status" value="1"/>
</dbReference>
<dbReference type="GO" id="GO:0042398">
    <property type="term" value="P:modified amino acid biosynthetic process"/>
    <property type="evidence" value="ECO:0007669"/>
    <property type="project" value="InterPro"/>
</dbReference>
<accession>A0A364RFY0</accession>
<dbReference type="RefSeq" id="WP_112305343.1">
    <property type="nucleotide sequence ID" value="NZ_QMDV01000002.1"/>
</dbReference>
<protein>
    <submittedName>
        <fullName evidence="1">Glutamate--cysteine ligase</fullName>
    </submittedName>
</protein>
<keyword evidence="1" id="KW-0436">Ligase</keyword>
<name>A0A364RFY0_9BACT</name>
<reference evidence="1 2" key="1">
    <citation type="submission" date="2018-06" db="EMBL/GenBank/DDBJ databases">
        <authorList>
            <person name="Liu Z.-W."/>
        </authorList>
    </citation>
    <scope>NUCLEOTIDE SEQUENCE [LARGE SCALE GENOMIC DNA]</scope>
    <source>
        <strain evidence="1 2">2b14</strain>
    </source>
</reference>
<gene>
    <name evidence="1" type="ORF">DP923_08185</name>
</gene>
<sequence>MNKPHIEPLHLFAGFGVEMEYMIVNRDTLEVLPITDKLIYDEVGAYVSDVEFGEIAWSNELVLHVVELKTQGPVPSITGLHARFQEHVVKINGMLQKYNAMLLPTGAHPFMHPETDTRLWPHEYNAVYEAYNKIFDCRGHGWANLQSTHLNLPFYDDEEFAKLHAAIRMVLPIIPAISASSPILDGKISGYQDMRIEVYRHNQEKIPSIAGSVIPEAVFSKAAYEQEILQRMYQDIAPFDEAGDLQEEFLNSRGAIARFERNTIEIRLIDIQESPLADLAVLNAVVAVIKALVSERWVKLEELKKWDEKTLAGILLDVVKNGQQTMLTNYDYMKCFGFNCMENCTAGEIWKHLVAETLTLEDEPEIAFALNIILSRGNLARRILEATGANPSPESINKVYHQVANCLHKGGVFIPEKPC</sequence>
<proteinExistence type="predicted"/>
<dbReference type="Pfam" id="PF04107">
    <property type="entry name" value="GCS2"/>
    <property type="match status" value="1"/>
</dbReference>
<dbReference type="AlphaFoldDB" id="A0A364RFY0"/>
<evidence type="ECO:0000313" key="2">
    <source>
        <dbReference type="Proteomes" id="UP000251692"/>
    </source>
</evidence>
<comment type="caution">
    <text evidence="1">The sequence shown here is derived from an EMBL/GenBank/DDBJ whole genome shotgun (WGS) entry which is preliminary data.</text>
</comment>
<dbReference type="Proteomes" id="UP000251692">
    <property type="component" value="Unassembled WGS sequence"/>
</dbReference>
<dbReference type="InterPro" id="IPR006336">
    <property type="entry name" value="GCS2"/>
</dbReference>
<dbReference type="PANTHER" id="PTHR36510:SF1">
    <property type="entry name" value="GLUTAMATE--CYSTEINE LIGASE 2-RELATED"/>
    <property type="match status" value="1"/>
</dbReference>
<keyword evidence="2" id="KW-1185">Reference proteome</keyword>
<dbReference type="InterPro" id="IPR050141">
    <property type="entry name" value="GCL_type2/YbdK_subfam"/>
</dbReference>
<dbReference type="PANTHER" id="PTHR36510">
    <property type="entry name" value="GLUTAMATE--CYSTEINE LIGASE 2-RELATED"/>
    <property type="match status" value="1"/>
</dbReference>
<dbReference type="Gene3D" id="3.30.590.20">
    <property type="match status" value="1"/>
</dbReference>
<reference evidence="1 2" key="2">
    <citation type="submission" date="2018-07" db="EMBL/GenBank/DDBJ databases">
        <title>Pontibacter sp. 2b14 genomic sequence and assembly.</title>
        <authorList>
            <person name="Du Z.-J."/>
        </authorList>
    </citation>
    <scope>NUCLEOTIDE SEQUENCE [LARGE SCALE GENOMIC DNA]</scope>
    <source>
        <strain evidence="1 2">2b14</strain>
    </source>
</reference>
<dbReference type="GO" id="GO:0004357">
    <property type="term" value="F:glutamate-cysteine ligase activity"/>
    <property type="evidence" value="ECO:0007669"/>
    <property type="project" value="InterPro"/>
</dbReference>
<organism evidence="1 2">
    <name type="scientific">Pontibacter arcticus</name>
    <dbReference type="NCBI Taxonomy" id="2080288"/>
    <lineage>
        <taxon>Bacteria</taxon>
        <taxon>Pseudomonadati</taxon>
        <taxon>Bacteroidota</taxon>
        <taxon>Cytophagia</taxon>
        <taxon>Cytophagales</taxon>
        <taxon>Hymenobacteraceae</taxon>
        <taxon>Pontibacter</taxon>
    </lineage>
</organism>